<evidence type="ECO:0000256" key="2">
    <source>
        <dbReference type="SAM" id="MobiDB-lite"/>
    </source>
</evidence>
<keyword evidence="5" id="KW-1185">Reference proteome</keyword>
<dbReference type="GO" id="GO:0008270">
    <property type="term" value="F:zinc ion binding"/>
    <property type="evidence" value="ECO:0007669"/>
    <property type="project" value="UniProtKB-KW"/>
</dbReference>
<feature type="compositionally biased region" description="Low complexity" evidence="2">
    <location>
        <begin position="123"/>
        <end position="138"/>
    </location>
</feature>
<reference evidence="4 5" key="1">
    <citation type="submission" date="2019-03" db="EMBL/GenBank/DDBJ databases">
        <title>First draft genome of Liparis tanakae, snailfish: a comprehensive survey of snailfish specific genes.</title>
        <authorList>
            <person name="Kim W."/>
            <person name="Song I."/>
            <person name="Jeong J.-H."/>
            <person name="Kim D."/>
            <person name="Kim S."/>
            <person name="Ryu S."/>
            <person name="Song J.Y."/>
            <person name="Lee S.K."/>
        </authorList>
    </citation>
    <scope>NUCLEOTIDE SEQUENCE [LARGE SCALE GENOMIC DNA]</scope>
    <source>
        <tissue evidence="4">Muscle</tissue>
    </source>
</reference>
<feature type="compositionally biased region" description="Low complexity" evidence="2">
    <location>
        <begin position="201"/>
        <end position="221"/>
    </location>
</feature>
<dbReference type="EMBL" id="SRLO01019845">
    <property type="protein sequence ID" value="TNN23093.1"/>
    <property type="molecule type" value="Genomic_DNA"/>
</dbReference>
<feature type="compositionally biased region" description="Basic and acidic residues" evidence="2">
    <location>
        <begin position="255"/>
        <end position="264"/>
    </location>
</feature>
<comment type="caution">
    <text evidence="4">The sequence shown here is derived from an EMBL/GenBank/DDBJ whole genome shotgun (WGS) entry which is preliminary data.</text>
</comment>
<name>A0A4Z2E2Y7_9TELE</name>
<dbReference type="AlphaFoldDB" id="A0A4Z2E2Y7"/>
<feature type="region of interest" description="Disordered" evidence="2">
    <location>
        <begin position="96"/>
        <end position="170"/>
    </location>
</feature>
<dbReference type="OrthoDB" id="9368434at2759"/>
<dbReference type="PROSITE" id="PS50157">
    <property type="entry name" value="ZINC_FINGER_C2H2_2"/>
    <property type="match status" value="1"/>
</dbReference>
<sequence>MHADCRTQIKCRDCGQMFSTSSSLNKHRRFCEGKRRFAAPWPASGGVSSPLGGRGASGLADYFGAGGLAFPAAPAFPFGFPGLFPSGLYRRPALGAASSPLAAPPPGPREQSDRSESSEPEDGGTPSGSEPESASGSEPDSDTDGEREGGARPGSALAPPSPDERAAVTGAVHDSIKAIASIAERYFGSVGPGRAPGGGARPAAFPLPFFPAFSPPGFSLPDGAPRPPGPEVEPPPEDGRKARGKSSPDSAFDLTTKRKTEKPRPPAPGTSHARSQDQPLDLSLGGRGRGGGAREDETRTGRGYGGRAEIPKADASLQHARPAPFFMDPIYRYYL</sequence>
<feature type="compositionally biased region" description="Pro residues" evidence="2">
    <location>
        <begin position="224"/>
        <end position="233"/>
    </location>
</feature>
<evidence type="ECO:0000259" key="3">
    <source>
        <dbReference type="PROSITE" id="PS50157"/>
    </source>
</evidence>
<gene>
    <name evidence="4" type="primary">MECOM</name>
    <name evidence="4" type="ORF">EYF80_066790</name>
</gene>
<accession>A0A4Z2E2Y7</accession>
<feature type="domain" description="C2H2-type" evidence="3">
    <location>
        <begin position="9"/>
        <end position="36"/>
    </location>
</feature>
<evidence type="ECO:0000313" key="4">
    <source>
        <dbReference type="EMBL" id="TNN23093.1"/>
    </source>
</evidence>
<evidence type="ECO:0000256" key="1">
    <source>
        <dbReference type="PROSITE-ProRule" id="PRU00042"/>
    </source>
</evidence>
<organism evidence="4 5">
    <name type="scientific">Liparis tanakae</name>
    <name type="common">Tanaka's snailfish</name>
    <dbReference type="NCBI Taxonomy" id="230148"/>
    <lineage>
        <taxon>Eukaryota</taxon>
        <taxon>Metazoa</taxon>
        <taxon>Chordata</taxon>
        <taxon>Craniata</taxon>
        <taxon>Vertebrata</taxon>
        <taxon>Euteleostomi</taxon>
        <taxon>Actinopterygii</taxon>
        <taxon>Neopterygii</taxon>
        <taxon>Teleostei</taxon>
        <taxon>Neoteleostei</taxon>
        <taxon>Acanthomorphata</taxon>
        <taxon>Eupercaria</taxon>
        <taxon>Perciformes</taxon>
        <taxon>Cottioidei</taxon>
        <taxon>Cottales</taxon>
        <taxon>Liparidae</taxon>
        <taxon>Liparis</taxon>
    </lineage>
</organism>
<keyword evidence="1" id="KW-0863">Zinc-finger</keyword>
<proteinExistence type="predicted"/>
<keyword evidence="1" id="KW-0479">Metal-binding</keyword>
<feature type="compositionally biased region" description="Gly residues" evidence="2">
    <location>
        <begin position="190"/>
        <end position="200"/>
    </location>
</feature>
<dbReference type="InterPro" id="IPR013087">
    <property type="entry name" value="Znf_C2H2_type"/>
</dbReference>
<protein>
    <submittedName>
        <fullName evidence="4">MDS1 and EVI1 complex locus protein EVI1</fullName>
    </submittedName>
</protein>
<feature type="region of interest" description="Disordered" evidence="2">
    <location>
        <begin position="188"/>
        <end position="317"/>
    </location>
</feature>
<dbReference type="Proteomes" id="UP000314294">
    <property type="component" value="Unassembled WGS sequence"/>
</dbReference>
<keyword evidence="1" id="KW-0862">Zinc</keyword>
<evidence type="ECO:0000313" key="5">
    <source>
        <dbReference type="Proteomes" id="UP000314294"/>
    </source>
</evidence>